<keyword evidence="3" id="KW-0347">Helicase</keyword>
<organism evidence="3 4">
    <name type="scientific">Sinomonas flava</name>
    <dbReference type="NCBI Taxonomy" id="496857"/>
    <lineage>
        <taxon>Bacteria</taxon>
        <taxon>Bacillati</taxon>
        <taxon>Actinomycetota</taxon>
        <taxon>Actinomycetes</taxon>
        <taxon>Micrococcales</taxon>
        <taxon>Micrococcaceae</taxon>
        <taxon>Sinomonas</taxon>
    </lineage>
</organism>
<dbReference type="RefSeq" id="WP_344300651.1">
    <property type="nucleotide sequence ID" value="NZ_BAAAQW010000010.1"/>
</dbReference>
<dbReference type="InterPro" id="IPR032830">
    <property type="entry name" value="XPB/Ssl2_N"/>
</dbReference>
<keyword evidence="3" id="KW-0067">ATP-binding</keyword>
<dbReference type="GO" id="GO:0004386">
    <property type="term" value="F:helicase activity"/>
    <property type="evidence" value="ECO:0007669"/>
    <property type="project" value="UniProtKB-KW"/>
</dbReference>
<evidence type="ECO:0000313" key="4">
    <source>
        <dbReference type="Proteomes" id="UP001500432"/>
    </source>
</evidence>
<protein>
    <submittedName>
        <fullName evidence="3">Helicase-associated domain-containing protein</fullName>
    </submittedName>
</protein>
<keyword evidence="3" id="KW-0378">Hydrolase</keyword>
<feature type="region of interest" description="Disordered" evidence="1">
    <location>
        <begin position="690"/>
        <end position="709"/>
    </location>
</feature>
<accession>A0ABN3C181</accession>
<evidence type="ECO:0000259" key="2">
    <source>
        <dbReference type="Pfam" id="PF13625"/>
    </source>
</evidence>
<keyword evidence="3" id="KW-0547">Nucleotide-binding</keyword>
<dbReference type="EMBL" id="BAAAQW010000010">
    <property type="protein sequence ID" value="GAA2202412.1"/>
    <property type="molecule type" value="Genomic_DNA"/>
</dbReference>
<reference evidence="3 4" key="1">
    <citation type="journal article" date="2019" name="Int. J. Syst. Evol. Microbiol.">
        <title>The Global Catalogue of Microorganisms (GCM) 10K type strain sequencing project: providing services to taxonomists for standard genome sequencing and annotation.</title>
        <authorList>
            <consortium name="The Broad Institute Genomics Platform"/>
            <consortium name="The Broad Institute Genome Sequencing Center for Infectious Disease"/>
            <person name="Wu L."/>
            <person name="Ma J."/>
        </authorList>
    </citation>
    <scope>NUCLEOTIDE SEQUENCE [LARGE SCALE GENOMIC DNA]</scope>
    <source>
        <strain evidence="3 4">JCM 16034</strain>
    </source>
</reference>
<proteinExistence type="predicted"/>
<dbReference type="Proteomes" id="UP001500432">
    <property type="component" value="Unassembled WGS sequence"/>
</dbReference>
<comment type="caution">
    <text evidence="3">The sequence shown here is derived from an EMBL/GenBank/DDBJ whole genome shotgun (WGS) entry which is preliminary data.</text>
</comment>
<sequence>MSSIRALAEELSARGNDSLRHLFAARPDLIMPGVPDFAALAARACARVSLQRALEGLSKPELQVLEALVLTTNEDEGRSGSAVELRHAVGNATLGTLESVLAALSQLALIYRADPPDTIHSASGSRRRYYLPVARIREVLGSYPAGLGRSYTDLTTASALFSDRAAAIVNAIPGAVQQQPVEHHIAAAYALERWAGLPEALEGAPPRTAEVLAKFENWPVGAVPHALARIRPGRRTDNPVDWLLSRGLLVPLDDEHVELPRPVGLALRGGRIVPGLSLTPPPVETTTTTEALRRNAALGAIGDVLRTVSALAVEASERPIETLRAGGVGTRELRRLATALRTDPDPAVFALELASEAGVLSLDPDTSTWRATGAEAWLALSRPEQWLILATVWLDTHRVPSLAMSAEGSDQLSPLSGEGQRPDAPVVRRRVLEVMAQIAAESGARGTAQARGRCAVAGPEALRQRIDWLQPRLGRRLRGLLEMVLGEAALLGFTGSGALTSVGEAVLRDDFDAARECLEEFLPAGVDKVLLQADLTAVAPGYLDPVLARRLALLAVPEGRGPATIYRFSAASLRRALDAGEDGASIHAFLAEHSSTPVPQPLAYLVDDTAARHGRIRVGRAGSFIASDDEAALAGLLADPAARPLGLTQIAPTVVVSNASPSEVAAVLRELGLSPAVDASLDPVVRLRRRTAASPLPTPAPRQKQPDSETVEAQLAILRTQSPIGLNGDEAAPLMGIETLQKAIRLKRAVRLNIVDALGNSSVEELRPVSISAGRVRVFDPERETERVLSVHRIIDVELA</sequence>
<dbReference type="Pfam" id="PF13625">
    <property type="entry name" value="Helicase_C_3"/>
    <property type="match status" value="1"/>
</dbReference>
<keyword evidence="4" id="KW-1185">Reference proteome</keyword>
<evidence type="ECO:0000313" key="3">
    <source>
        <dbReference type="EMBL" id="GAA2202412.1"/>
    </source>
</evidence>
<gene>
    <name evidence="3" type="ORF">GCM10009849_30720</name>
</gene>
<evidence type="ECO:0000256" key="1">
    <source>
        <dbReference type="SAM" id="MobiDB-lite"/>
    </source>
</evidence>
<name>A0ABN3C181_9MICC</name>
<feature type="domain" description="Helicase XPB/Ssl2 N-terminal" evidence="2">
    <location>
        <begin position="529"/>
        <end position="651"/>
    </location>
</feature>